<evidence type="ECO:0000313" key="2">
    <source>
        <dbReference type="EMBL" id="GMS98743.1"/>
    </source>
</evidence>
<sequence length="417" mass="44330">MSVKLEDSVISSMTIANAAASTAKGAPREGGCQTEPVKTADAPCDPMDRGETGTQTDLAEQLGEVARKEVRISEEAITLMLSALAEGAKSRKTYERLNVLHDTTRVHLTMMRSTPMMPPPTASIVDIITGMGDRAVVLLGELVHETWCSHECGLRIINRRKMSSILLPTCPTTAGFLERDLVAVGTVGGEIVIVSGDDILSTSKFFSSAVSSLFVPSSGRLVAVSIDGLLKICTLKGVELQETKSVEVTVANLPRSIRSTRSESDARIGIVSVSGNERELCLVSETGGIWTVPLSSLALQSLPAQPQPLAAVIFRPPHLILHGDDGQVHVCTATGEKVDTLPSKAKKVILTPDGNLLVALSATAATPALAFYDVPKRKLIIEIETTTSLLTIAAKGRDGILTVTEDAQIVEYDVTRV</sequence>
<organism evidence="2 3">
    <name type="scientific">Pristionchus entomophagus</name>
    <dbReference type="NCBI Taxonomy" id="358040"/>
    <lineage>
        <taxon>Eukaryota</taxon>
        <taxon>Metazoa</taxon>
        <taxon>Ecdysozoa</taxon>
        <taxon>Nematoda</taxon>
        <taxon>Chromadorea</taxon>
        <taxon>Rhabditida</taxon>
        <taxon>Rhabditina</taxon>
        <taxon>Diplogasteromorpha</taxon>
        <taxon>Diplogasteroidea</taxon>
        <taxon>Neodiplogasteridae</taxon>
        <taxon>Pristionchus</taxon>
    </lineage>
</organism>
<feature type="region of interest" description="Disordered" evidence="1">
    <location>
        <begin position="20"/>
        <end position="53"/>
    </location>
</feature>
<dbReference type="InterPro" id="IPR015943">
    <property type="entry name" value="WD40/YVTN_repeat-like_dom_sf"/>
</dbReference>
<protein>
    <recommendedName>
        <fullName evidence="4">WD40 domain-containing protein</fullName>
    </recommendedName>
</protein>
<evidence type="ECO:0008006" key="4">
    <source>
        <dbReference type="Google" id="ProtNLM"/>
    </source>
</evidence>
<keyword evidence="3" id="KW-1185">Reference proteome</keyword>
<dbReference type="EMBL" id="BTSX01000005">
    <property type="protein sequence ID" value="GMS98743.1"/>
    <property type="molecule type" value="Genomic_DNA"/>
</dbReference>
<dbReference type="SUPFAM" id="SSF50978">
    <property type="entry name" value="WD40 repeat-like"/>
    <property type="match status" value="1"/>
</dbReference>
<name>A0AAV5TW20_9BILA</name>
<proteinExistence type="predicted"/>
<accession>A0AAV5TW20</accession>
<evidence type="ECO:0000313" key="3">
    <source>
        <dbReference type="Proteomes" id="UP001432027"/>
    </source>
</evidence>
<gene>
    <name evidence="2" type="ORF">PENTCL1PPCAC_20918</name>
</gene>
<dbReference type="Gene3D" id="2.130.10.10">
    <property type="entry name" value="YVTN repeat-like/Quinoprotein amine dehydrogenase"/>
    <property type="match status" value="1"/>
</dbReference>
<dbReference type="AlphaFoldDB" id="A0AAV5TW20"/>
<evidence type="ECO:0000256" key="1">
    <source>
        <dbReference type="SAM" id="MobiDB-lite"/>
    </source>
</evidence>
<reference evidence="2" key="1">
    <citation type="submission" date="2023-10" db="EMBL/GenBank/DDBJ databases">
        <title>Genome assembly of Pristionchus species.</title>
        <authorList>
            <person name="Yoshida K."/>
            <person name="Sommer R.J."/>
        </authorList>
    </citation>
    <scope>NUCLEOTIDE SEQUENCE</scope>
    <source>
        <strain evidence="2">RS0144</strain>
    </source>
</reference>
<comment type="caution">
    <text evidence="2">The sequence shown here is derived from an EMBL/GenBank/DDBJ whole genome shotgun (WGS) entry which is preliminary data.</text>
</comment>
<dbReference type="InterPro" id="IPR036322">
    <property type="entry name" value="WD40_repeat_dom_sf"/>
</dbReference>
<dbReference type="Proteomes" id="UP001432027">
    <property type="component" value="Unassembled WGS sequence"/>
</dbReference>